<protein>
    <submittedName>
        <fullName evidence="2">Uncharacterized protein</fullName>
    </submittedName>
</protein>
<organism evidence="2 3">
    <name type="scientific">Aspergillus pseudodeflectus</name>
    <dbReference type="NCBI Taxonomy" id="176178"/>
    <lineage>
        <taxon>Eukaryota</taxon>
        <taxon>Fungi</taxon>
        <taxon>Dikarya</taxon>
        <taxon>Ascomycota</taxon>
        <taxon>Pezizomycotina</taxon>
        <taxon>Eurotiomycetes</taxon>
        <taxon>Eurotiomycetidae</taxon>
        <taxon>Eurotiales</taxon>
        <taxon>Aspergillaceae</taxon>
        <taxon>Aspergillus</taxon>
        <taxon>Aspergillus subgen. Nidulantes</taxon>
    </lineage>
</organism>
<evidence type="ECO:0000256" key="1">
    <source>
        <dbReference type="SAM" id="MobiDB-lite"/>
    </source>
</evidence>
<sequence length="343" mass="38061">MSTSDADNGNPFEVSPSDTPAPAELPFSPRWAPNTPLRQPPRNPPRVEESTGTCTGQTTTSDSGPTYTRLSRMSQPGDPLKKRLCWLHPEDGTALGNRNPNIPTPDSIEPNSHGDAEHLSVPTDDDGPDIPVPHVQSNPQSDADHMTIVSDALSASRREGQSCTLDETGTDALDKVLKELRWLCFLAYIGDYAQAVCHCLNAINKHLHGHHDLWKLYQDSELEKYDHWIKGGMRGEPPTGQISDVDRCIKHKSVGPNVLSHEAAYLAYRLYSHRNAEFHSGLGSYEAREDEQMRMGMIPRDRERLPLVVLPEYANCQVHLQRVIGFYASAPSIYAAFGLKPPK</sequence>
<feature type="region of interest" description="Disordered" evidence="1">
    <location>
        <begin position="1"/>
        <end position="125"/>
    </location>
</feature>
<evidence type="ECO:0000313" key="2">
    <source>
        <dbReference type="EMBL" id="KAL2842803.1"/>
    </source>
</evidence>
<reference evidence="2 3" key="1">
    <citation type="submission" date="2024-07" db="EMBL/GenBank/DDBJ databases">
        <title>Section-level genome sequencing and comparative genomics of Aspergillus sections Usti and Cavernicolus.</title>
        <authorList>
            <consortium name="Lawrence Berkeley National Laboratory"/>
            <person name="Nybo J.L."/>
            <person name="Vesth T.C."/>
            <person name="Theobald S."/>
            <person name="Frisvad J.C."/>
            <person name="Larsen T.O."/>
            <person name="Kjaerboelling I."/>
            <person name="Rothschild-Mancinelli K."/>
            <person name="Lyhne E.K."/>
            <person name="Kogle M.E."/>
            <person name="Barry K."/>
            <person name="Clum A."/>
            <person name="Na H."/>
            <person name="Ledsgaard L."/>
            <person name="Lin J."/>
            <person name="Lipzen A."/>
            <person name="Kuo A."/>
            <person name="Riley R."/>
            <person name="Mondo S."/>
            <person name="LaButti K."/>
            <person name="Haridas S."/>
            <person name="Pangalinan J."/>
            <person name="Salamov A.A."/>
            <person name="Simmons B.A."/>
            <person name="Magnuson J.K."/>
            <person name="Chen J."/>
            <person name="Drula E."/>
            <person name="Henrissat B."/>
            <person name="Wiebenga A."/>
            <person name="Lubbers R.J."/>
            <person name="Gomes A.C."/>
            <person name="Macurrencykelacurrency M.R."/>
            <person name="Stajich J."/>
            <person name="Grigoriev I.V."/>
            <person name="Mortensen U.H."/>
            <person name="De vries R.P."/>
            <person name="Baker S.E."/>
            <person name="Andersen M.R."/>
        </authorList>
    </citation>
    <scope>NUCLEOTIDE SEQUENCE [LARGE SCALE GENOMIC DNA]</scope>
    <source>
        <strain evidence="2 3">CBS 756.74</strain>
    </source>
</reference>
<dbReference type="Proteomes" id="UP001610444">
    <property type="component" value="Unassembled WGS sequence"/>
</dbReference>
<feature type="compositionally biased region" description="Low complexity" evidence="1">
    <location>
        <begin position="50"/>
        <end position="64"/>
    </location>
</feature>
<accession>A0ABR4JV36</accession>
<comment type="caution">
    <text evidence="2">The sequence shown here is derived from an EMBL/GenBank/DDBJ whole genome shotgun (WGS) entry which is preliminary data.</text>
</comment>
<proteinExistence type="predicted"/>
<dbReference type="EMBL" id="JBFXLR010000049">
    <property type="protein sequence ID" value="KAL2842803.1"/>
    <property type="molecule type" value="Genomic_DNA"/>
</dbReference>
<dbReference type="GeneID" id="98161821"/>
<feature type="compositionally biased region" description="Polar residues" evidence="1">
    <location>
        <begin position="65"/>
        <end position="74"/>
    </location>
</feature>
<keyword evidence="3" id="KW-1185">Reference proteome</keyword>
<evidence type="ECO:0000313" key="3">
    <source>
        <dbReference type="Proteomes" id="UP001610444"/>
    </source>
</evidence>
<dbReference type="RefSeq" id="XP_070895255.1">
    <property type="nucleotide sequence ID" value="XM_071046657.1"/>
</dbReference>
<gene>
    <name evidence="2" type="ORF">BJX68DRAFT_270436</name>
</gene>
<name>A0ABR4JV36_9EURO</name>